<dbReference type="Proteomes" id="UP000094094">
    <property type="component" value="Chromosome"/>
</dbReference>
<evidence type="ECO:0000313" key="1">
    <source>
        <dbReference type="EMBL" id="AOP47996.1"/>
    </source>
</evidence>
<dbReference type="RefSeq" id="WP_069570138.1">
    <property type="nucleotide sequence ID" value="NZ_CP017157.1"/>
</dbReference>
<reference evidence="1 2" key="1">
    <citation type="submission" date="2016-09" db="EMBL/GenBank/DDBJ databases">
        <title>Complete genome sequencing of Streptomyces lydicus 103 and metabolic pathways analysis of antibiotic biosynthesis.</title>
        <authorList>
            <person name="Jia N."/>
            <person name="Ding M.-Z."/>
            <person name="Gao F."/>
            <person name="Yuan Y.-J."/>
        </authorList>
    </citation>
    <scope>NUCLEOTIDE SEQUENCE [LARGE SCALE GENOMIC DNA]</scope>
    <source>
        <strain evidence="1 2">103</strain>
    </source>
</reference>
<sequence length="120" mass="13031">MREFDTPGENIEVEYQFCVGGGGGKYQGRGYGTVDDGGGARKVDAFIVETRLERGDVVITSKRCDFTKAVNSRDGINIDCASPYALGRTHYAGDGRIYIDIDNDGRSGTWYDLPGSIPLP</sequence>
<evidence type="ECO:0000313" key="2">
    <source>
        <dbReference type="Proteomes" id="UP000094094"/>
    </source>
</evidence>
<dbReference type="OrthoDB" id="4236339at2"/>
<dbReference type="AlphaFoldDB" id="A0A1D7VML6"/>
<gene>
    <name evidence="1" type="ORF">SL103_18745</name>
</gene>
<name>A0A1D7VML6_9ACTN</name>
<dbReference type="EMBL" id="CP017157">
    <property type="protein sequence ID" value="AOP47996.1"/>
    <property type="molecule type" value="Genomic_DNA"/>
</dbReference>
<accession>A0A1D7VML6</accession>
<dbReference type="KEGG" id="slc:SL103_18745"/>
<organism evidence="1 2">
    <name type="scientific">Streptomyces lydicus</name>
    <dbReference type="NCBI Taxonomy" id="47763"/>
    <lineage>
        <taxon>Bacteria</taxon>
        <taxon>Bacillati</taxon>
        <taxon>Actinomycetota</taxon>
        <taxon>Actinomycetes</taxon>
        <taxon>Kitasatosporales</taxon>
        <taxon>Streptomycetaceae</taxon>
        <taxon>Streptomyces</taxon>
    </lineage>
</organism>
<proteinExistence type="predicted"/>
<keyword evidence="2" id="KW-1185">Reference proteome</keyword>
<protein>
    <submittedName>
        <fullName evidence="1">Uncharacterized protein</fullName>
    </submittedName>
</protein>